<dbReference type="AlphaFoldDB" id="A0A8N4EZ76"/>
<dbReference type="GeneID" id="109505986"/>
<protein>
    <submittedName>
        <fullName evidence="7">E3 ubiquitin-protein ligase MPSR1-like</fullName>
    </submittedName>
</protein>
<dbReference type="GO" id="GO:0016567">
    <property type="term" value="P:protein ubiquitination"/>
    <property type="evidence" value="ECO:0007669"/>
    <property type="project" value="TreeGrafter"/>
</dbReference>
<evidence type="ECO:0000256" key="2">
    <source>
        <dbReference type="ARBA" id="ARBA00022771"/>
    </source>
</evidence>
<dbReference type="RefSeq" id="XP_073116226.1">
    <property type="nucleotide sequence ID" value="XM_073260125.1"/>
</dbReference>
<keyword evidence="6" id="KW-1185">Reference proteome</keyword>
<keyword evidence="1" id="KW-0479">Metal-binding</keyword>
<keyword evidence="2 4" id="KW-0863">Zinc-finger</keyword>
<name>A0A8N4EZ76_ELAGV</name>
<dbReference type="OrthoDB" id="21204at2759"/>
<dbReference type="GO" id="GO:0061630">
    <property type="term" value="F:ubiquitin protein ligase activity"/>
    <property type="evidence" value="ECO:0007669"/>
    <property type="project" value="TreeGrafter"/>
</dbReference>
<dbReference type="Pfam" id="PF13639">
    <property type="entry name" value="zf-RING_2"/>
    <property type="match status" value="1"/>
</dbReference>
<feature type="domain" description="RING-type" evidence="5">
    <location>
        <begin position="59"/>
        <end position="100"/>
    </location>
</feature>
<dbReference type="InterPro" id="IPR013083">
    <property type="entry name" value="Znf_RING/FYVE/PHD"/>
</dbReference>
<dbReference type="RefSeq" id="XP_029120847.1">
    <property type="nucleotide sequence ID" value="XM_029265014.1"/>
</dbReference>
<evidence type="ECO:0000256" key="3">
    <source>
        <dbReference type="ARBA" id="ARBA00022833"/>
    </source>
</evidence>
<organism evidence="6 7">
    <name type="scientific">Elaeis guineensis var. tenera</name>
    <name type="common">Oil palm</name>
    <dbReference type="NCBI Taxonomy" id="51953"/>
    <lineage>
        <taxon>Eukaryota</taxon>
        <taxon>Viridiplantae</taxon>
        <taxon>Streptophyta</taxon>
        <taxon>Embryophyta</taxon>
        <taxon>Tracheophyta</taxon>
        <taxon>Spermatophyta</taxon>
        <taxon>Magnoliopsida</taxon>
        <taxon>Liliopsida</taxon>
        <taxon>Arecaceae</taxon>
        <taxon>Arecoideae</taxon>
        <taxon>Cocoseae</taxon>
        <taxon>Elaeidinae</taxon>
        <taxon>Elaeis</taxon>
    </lineage>
</organism>
<evidence type="ECO:0000256" key="1">
    <source>
        <dbReference type="ARBA" id="ARBA00022723"/>
    </source>
</evidence>
<accession>A0A8N4EZ76</accession>
<evidence type="ECO:0000313" key="6">
    <source>
        <dbReference type="Proteomes" id="UP000504607"/>
    </source>
</evidence>
<dbReference type="GO" id="GO:0005737">
    <property type="term" value="C:cytoplasm"/>
    <property type="evidence" value="ECO:0007669"/>
    <property type="project" value="TreeGrafter"/>
</dbReference>
<sequence>MARRLLKEEQEMVEVVRYISEEGIGAGDFGGVPASDTPIKELEVVKYDGVVGEFQENECSICLEEFEFEMEVIQLPCKHIFHGGCLTQWLENSHLCPLCRYELCF</sequence>
<proteinExistence type="predicted"/>
<gene>
    <name evidence="7" type="primary">LOC109505986</name>
</gene>
<dbReference type="SMART" id="SM00184">
    <property type="entry name" value="RING"/>
    <property type="match status" value="1"/>
</dbReference>
<dbReference type="PROSITE" id="PS50089">
    <property type="entry name" value="ZF_RING_2"/>
    <property type="match status" value="1"/>
</dbReference>
<dbReference type="PANTHER" id="PTHR15710:SF196">
    <property type="entry name" value="F6A14.12 PROTEIN-RELATED"/>
    <property type="match status" value="1"/>
</dbReference>
<evidence type="ECO:0000313" key="7">
    <source>
        <dbReference type="RefSeq" id="XP_029120847.1"/>
    </source>
</evidence>
<dbReference type="GO" id="GO:0008270">
    <property type="term" value="F:zinc ion binding"/>
    <property type="evidence" value="ECO:0007669"/>
    <property type="project" value="UniProtKB-KW"/>
</dbReference>
<keyword evidence="3" id="KW-0862">Zinc</keyword>
<dbReference type="Proteomes" id="UP000504607">
    <property type="component" value="Chromosome 6"/>
</dbReference>
<dbReference type="SUPFAM" id="SSF57850">
    <property type="entry name" value="RING/U-box"/>
    <property type="match status" value="1"/>
</dbReference>
<evidence type="ECO:0000256" key="4">
    <source>
        <dbReference type="PROSITE-ProRule" id="PRU00175"/>
    </source>
</evidence>
<reference evidence="7" key="1">
    <citation type="submission" date="2025-08" db="UniProtKB">
        <authorList>
            <consortium name="RefSeq"/>
        </authorList>
    </citation>
    <scope>IDENTIFICATION</scope>
</reference>
<evidence type="ECO:0000259" key="5">
    <source>
        <dbReference type="PROSITE" id="PS50089"/>
    </source>
</evidence>
<dbReference type="InterPro" id="IPR001841">
    <property type="entry name" value="Znf_RING"/>
</dbReference>
<dbReference type="Gene3D" id="3.30.40.10">
    <property type="entry name" value="Zinc/RING finger domain, C3HC4 (zinc finger)"/>
    <property type="match status" value="1"/>
</dbReference>
<dbReference type="PANTHER" id="PTHR15710">
    <property type="entry name" value="E3 UBIQUITIN-PROTEIN LIGASE PRAJA"/>
    <property type="match status" value="1"/>
</dbReference>